<accession>A0A7G2C8S2</accession>
<gene>
    <name evidence="4" type="ORF">ADEAN_000338700</name>
</gene>
<dbReference type="Proteomes" id="UP000515908">
    <property type="component" value="Chromosome 05"/>
</dbReference>
<reference evidence="4 5" key="1">
    <citation type="submission" date="2020-08" db="EMBL/GenBank/DDBJ databases">
        <authorList>
            <person name="Newling K."/>
            <person name="Davey J."/>
            <person name="Forrester S."/>
        </authorList>
    </citation>
    <scope>NUCLEOTIDE SEQUENCE [LARGE SCALE GENOMIC DNA]</scope>
    <source>
        <strain evidence="5">Crithidia deanei Carvalho (ATCC PRA-265)</strain>
    </source>
</reference>
<name>A0A7G2C8S2_9TRYP</name>
<protein>
    <submittedName>
        <fullName evidence="4">Transferase family, putative</fullName>
    </submittedName>
</protein>
<evidence type="ECO:0000313" key="4">
    <source>
        <dbReference type="EMBL" id="CAD2215929.1"/>
    </source>
</evidence>
<dbReference type="Pfam" id="PF02458">
    <property type="entry name" value="Transferase"/>
    <property type="match status" value="1"/>
</dbReference>
<evidence type="ECO:0000256" key="1">
    <source>
        <dbReference type="ARBA" id="ARBA00009861"/>
    </source>
</evidence>
<dbReference type="VEuPathDB" id="TriTrypDB:ADEAN_000338700"/>
<evidence type="ECO:0000313" key="5">
    <source>
        <dbReference type="Proteomes" id="UP000515908"/>
    </source>
</evidence>
<sequence length="235" mass="25744">MPGRSENDPLTDSSVTVLRRCVINPSEKENYDDVFLGPLDLAFTAVPTNVITVYLNKDTSTVRGIIDANMFKAAYARALDYYPVLSGRLDENPNTGRRWIRSVGVAGAEFIEATCAKRLDQIAAANKSGRVFVSQLPGGSNALLCDFVPFDKEFVYKNALMSVQLTTFACGGVTLGYHVMHAVCDGTGTFNFIRDVAELYRKLCRALDSANPDSLSPEYLSDFCKQISLNDPTAD</sequence>
<dbReference type="PANTHER" id="PTHR31147:SF1">
    <property type="entry name" value="ACYL TRANSFERASE 4"/>
    <property type="match status" value="1"/>
</dbReference>
<dbReference type="SUPFAM" id="SSF52777">
    <property type="entry name" value="CoA-dependent acyltransferases"/>
    <property type="match status" value="1"/>
</dbReference>
<dbReference type="PANTHER" id="PTHR31147">
    <property type="entry name" value="ACYL TRANSFERASE 4"/>
    <property type="match status" value="1"/>
</dbReference>
<evidence type="ECO:0000256" key="2">
    <source>
        <dbReference type="ARBA" id="ARBA00022679"/>
    </source>
</evidence>
<dbReference type="GO" id="GO:0016746">
    <property type="term" value="F:acyltransferase activity"/>
    <property type="evidence" value="ECO:0007669"/>
    <property type="project" value="UniProtKB-KW"/>
</dbReference>
<comment type="similarity">
    <text evidence="1">Belongs to the plant acyltransferase family.</text>
</comment>
<dbReference type="AlphaFoldDB" id="A0A7G2C8S2"/>
<keyword evidence="3" id="KW-0012">Acyltransferase</keyword>
<dbReference type="Gene3D" id="3.30.559.10">
    <property type="entry name" value="Chloramphenicol acetyltransferase-like domain"/>
    <property type="match status" value="1"/>
</dbReference>
<keyword evidence="5" id="KW-1185">Reference proteome</keyword>
<dbReference type="InterPro" id="IPR023213">
    <property type="entry name" value="CAT-like_dom_sf"/>
</dbReference>
<organism evidence="4 5">
    <name type="scientific">Angomonas deanei</name>
    <dbReference type="NCBI Taxonomy" id="59799"/>
    <lineage>
        <taxon>Eukaryota</taxon>
        <taxon>Discoba</taxon>
        <taxon>Euglenozoa</taxon>
        <taxon>Kinetoplastea</taxon>
        <taxon>Metakinetoplastina</taxon>
        <taxon>Trypanosomatida</taxon>
        <taxon>Trypanosomatidae</taxon>
        <taxon>Strigomonadinae</taxon>
        <taxon>Angomonas</taxon>
    </lineage>
</organism>
<keyword evidence="2 4" id="KW-0808">Transferase</keyword>
<dbReference type="EMBL" id="LR877149">
    <property type="protein sequence ID" value="CAD2215929.1"/>
    <property type="molecule type" value="Genomic_DNA"/>
</dbReference>
<proteinExistence type="inferred from homology"/>
<dbReference type="InterPro" id="IPR050898">
    <property type="entry name" value="Plant_acyltransferase"/>
</dbReference>
<evidence type="ECO:0000256" key="3">
    <source>
        <dbReference type="ARBA" id="ARBA00023315"/>
    </source>
</evidence>